<dbReference type="PROSITE" id="PS50977">
    <property type="entry name" value="HTH_TETR_2"/>
    <property type="match status" value="1"/>
</dbReference>
<dbReference type="SUPFAM" id="SSF48498">
    <property type="entry name" value="Tetracyclin repressor-like, C-terminal domain"/>
    <property type="match status" value="1"/>
</dbReference>
<comment type="caution">
    <text evidence="4">The sequence shown here is derived from an EMBL/GenBank/DDBJ whole genome shotgun (WGS) entry which is preliminary data.</text>
</comment>
<feature type="DNA-binding region" description="H-T-H motif" evidence="2">
    <location>
        <begin position="37"/>
        <end position="56"/>
    </location>
</feature>
<proteinExistence type="predicted"/>
<dbReference type="GO" id="GO:0000976">
    <property type="term" value="F:transcription cis-regulatory region binding"/>
    <property type="evidence" value="ECO:0007669"/>
    <property type="project" value="TreeGrafter"/>
</dbReference>
<dbReference type="InterPro" id="IPR036271">
    <property type="entry name" value="Tet_transcr_reg_TetR-rel_C_sf"/>
</dbReference>
<dbReference type="InterPro" id="IPR050109">
    <property type="entry name" value="HTH-type_TetR-like_transc_reg"/>
</dbReference>
<dbReference type="RefSeq" id="WP_183372373.1">
    <property type="nucleotide sequence ID" value="NZ_BAABHL010000114.1"/>
</dbReference>
<evidence type="ECO:0000256" key="2">
    <source>
        <dbReference type="PROSITE-ProRule" id="PRU00335"/>
    </source>
</evidence>
<dbReference type="InterPro" id="IPR009057">
    <property type="entry name" value="Homeodomain-like_sf"/>
</dbReference>
<dbReference type="PRINTS" id="PR00455">
    <property type="entry name" value="HTHTETR"/>
</dbReference>
<dbReference type="Proteomes" id="UP000551501">
    <property type="component" value="Unassembled WGS sequence"/>
</dbReference>
<evidence type="ECO:0000256" key="1">
    <source>
        <dbReference type="ARBA" id="ARBA00023125"/>
    </source>
</evidence>
<dbReference type="AlphaFoldDB" id="A0A840F4E2"/>
<dbReference type="PANTHER" id="PTHR30055">
    <property type="entry name" value="HTH-TYPE TRANSCRIPTIONAL REGULATOR RUTR"/>
    <property type="match status" value="1"/>
</dbReference>
<feature type="domain" description="HTH tetR-type" evidence="3">
    <location>
        <begin position="14"/>
        <end position="74"/>
    </location>
</feature>
<dbReference type="Gene3D" id="1.10.10.60">
    <property type="entry name" value="Homeodomain-like"/>
    <property type="match status" value="1"/>
</dbReference>
<gene>
    <name evidence="4" type="ORF">BKA16_004066</name>
</gene>
<dbReference type="GO" id="GO:0003700">
    <property type="term" value="F:DNA-binding transcription factor activity"/>
    <property type="evidence" value="ECO:0007669"/>
    <property type="project" value="TreeGrafter"/>
</dbReference>
<protein>
    <submittedName>
        <fullName evidence="4">AcrR family transcriptional regulator</fullName>
    </submittedName>
</protein>
<organism evidence="4 5">
    <name type="scientific">Gordonia humi</name>
    <dbReference type="NCBI Taxonomy" id="686429"/>
    <lineage>
        <taxon>Bacteria</taxon>
        <taxon>Bacillati</taxon>
        <taxon>Actinomycetota</taxon>
        <taxon>Actinomycetes</taxon>
        <taxon>Mycobacteriales</taxon>
        <taxon>Gordoniaceae</taxon>
        <taxon>Gordonia</taxon>
    </lineage>
</organism>
<keyword evidence="1 2" id="KW-0238">DNA-binding</keyword>
<dbReference type="Gene3D" id="1.10.357.10">
    <property type="entry name" value="Tetracycline Repressor, domain 2"/>
    <property type="match status" value="1"/>
</dbReference>
<dbReference type="EMBL" id="JACIFP010000001">
    <property type="protein sequence ID" value="MBB4137514.1"/>
    <property type="molecule type" value="Genomic_DNA"/>
</dbReference>
<dbReference type="SUPFAM" id="SSF46689">
    <property type="entry name" value="Homeodomain-like"/>
    <property type="match status" value="1"/>
</dbReference>
<keyword evidence="5" id="KW-1185">Reference proteome</keyword>
<evidence type="ECO:0000313" key="4">
    <source>
        <dbReference type="EMBL" id="MBB4137514.1"/>
    </source>
</evidence>
<dbReference type="InterPro" id="IPR001647">
    <property type="entry name" value="HTH_TetR"/>
</dbReference>
<accession>A0A840F4E2</accession>
<evidence type="ECO:0000313" key="5">
    <source>
        <dbReference type="Proteomes" id="UP000551501"/>
    </source>
</evidence>
<sequence length="209" mass="22845">MPSTRVDNDTFIHRARRTQIIDAAIEVVAEVGADRASISRIAERAGITRGVVTYHFRDRRSLFAAVVAHVYGLAHGALGERVDSAGSPRESLRTFIVGSLEFYAEYSVEMTALSAIYRTPDIPRADQGEHRSELTDIEAILDDGMRSGDFRAHDPTIMAATIRSALDAALVRVRAGADVGHEGAELCELFDGATRVLPDLPTTGRIRKR</sequence>
<dbReference type="Pfam" id="PF00440">
    <property type="entry name" value="TetR_N"/>
    <property type="match status" value="1"/>
</dbReference>
<evidence type="ECO:0000259" key="3">
    <source>
        <dbReference type="PROSITE" id="PS50977"/>
    </source>
</evidence>
<name>A0A840F4E2_9ACTN</name>
<dbReference type="PANTHER" id="PTHR30055:SF226">
    <property type="entry name" value="HTH-TYPE TRANSCRIPTIONAL REGULATOR PKSA"/>
    <property type="match status" value="1"/>
</dbReference>
<reference evidence="4 5" key="1">
    <citation type="submission" date="2020-08" db="EMBL/GenBank/DDBJ databases">
        <title>Sequencing the genomes of 1000 actinobacteria strains.</title>
        <authorList>
            <person name="Klenk H.-P."/>
        </authorList>
    </citation>
    <scope>NUCLEOTIDE SEQUENCE [LARGE SCALE GENOMIC DNA]</scope>
    <source>
        <strain evidence="4 5">DSM 45298</strain>
    </source>
</reference>